<accession>A0A5B7J6G3</accession>
<sequence length="113" mass="12517">MGRAADMVGDNMQVRMVAALRRPSAPPYHCLQAQQFHKVHGVAFWRMRDCGEEQQRKLYYGDVSRKCKPAPTICGPGEPGAGSHPEAAAVYLHTPEHCLLIHVELEIVCSVHA</sequence>
<gene>
    <name evidence="1" type="ORF">E2C01_082943</name>
</gene>
<dbReference type="AlphaFoldDB" id="A0A5B7J6G3"/>
<keyword evidence="2" id="KW-1185">Reference proteome</keyword>
<organism evidence="1 2">
    <name type="scientific">Portunus trituberculatus</name>
    <name type="common">Swimming crab</name>
    <name type="synonym">Neptunus trituberculatus</name>
    <dbReference type="NCBI Taxonomy" id="210409"/>
    <lineage>
        <taxon>Eukaryota</taxon>
        <taxon>Metazoa</taxon>
        <taxon>Ecdysozoa</taxon>
        <taxon>Arthropoda</taxon>
        <taxon>Crustacea</taxon>
        <taxon>Multicrustacea</taxon>
        <taxon>Malacostraca</taxon>
        <taxon>Eumalacostraca</taxon>
        <taxon>Eucarida</taxon>
        <taxon>Decapoda</taxon>
        <taxon>Pleocyemata</taxon>
        <taxon>Brachyura</taxon>
        <taxon>Eubrachyura</taxon>
        <taxon>Portunoidea</taxon>
        <taxon>Portunidae</taxon>
        <taxon>Portuninae</taxon>
        <taxon>Portunus</taxon>
    </lineage>
</organism>
<dbReference type="EMBL" id="VSRR010076471">
    <property type="protein sequence ID" value="MPC88054.1"/>
    <property type="molecule type" value="Genomic_DNA"/>
</dbReference>
<reference evidence="1 2" key="1">
    <citation type="submission" date="2019-05" db="EMBL/GenBank/DDBJ databases">
        <title>Another draft genome of Portunus trituberculatus and its Hox gene families provides insights of decapod evolution.</title>
        <authorList>
            <person name="Jeong J.-H."/>
            <person name="Song I."/>
            <person name="Kim S."/>
            <person name="Choi T."/>
            <person name="Kim D."/>
            <person name="Ryu S."/>
            <person name="Kim W."/>
        </authorList>
    </citation>
    <scope>NUCLEOTIDE SEQUENCE [LARGE SCALE GENOMIC DNA]</scope>
    <source>
        <tissue evidence="1">Muscle</tissue>
    </source>
</reference>
<evidence type="ECO:0000313" key="2">
    <source>
        <dbReference type="Proteomes" id="UP000324222"/>
    </source>
</evidence>
<proteinExistence type="predicted"/>
<evidence type="ECO:0000313" key="1">
    <source>
        <dbReference type="EMBL" id="MPC88054.1"/>
    </source>
</evidence>
<protein>
    <submittedName>
        <fullName evidence="1">Uncharacterized protein</fullName>
    </submittedName>
</protein>
<comment type="caution">
    <text evidence="1">The sequence shown here is derived from an EMBL/GenBank/DDBJ whole genome shotgun (WGS) entry which is preliminary data.</text>
</comment>
<name>A0A5B7J6G3_PORTR</name>
<dbReference type="Proteomes" id="UP000324222">
    <property type="component" value="Unassembled WGS sequence"/>
</dbReference>